<dbReference type="GeneID" id="22974340"/>
<reference evidence="2 3" key="1">
    <citation type="journal article" date="2015" name="Infect. Genet. Evol.">
        <title>Characterisation of a diverse range of circular replication-associated protein encoding DNA viruses recovered from a sewage treatment oxidation pond.</title>
        <authorList>
            <person name="Kraberger S."/>
            <person name="Arguello-Astorga G.R."/>
            <person name="Greenfield L.G."/>
            <person name="Galilee C."/>
            <person name="Law D."/>
            <person name="Martin D.P."/>
            <person name="Varsani A."/>
        </authorList>
    </citation>
    <scope>NUCLEOTIDE SEQUENCE [LARGE SCALE GENOMIC DNA]</scope>
    <source>
        <strain evidence="2">SaCV-16_NZ-BS3759-2012</strain>
    </source>
</reference>
<protein>
    <submittedName>
        <fullName evidence="2">Putative capsid protein</fullName>
    </submittedName>
</protein>
<dbReference type="EMBL" id="KM821751">
    <property type="protein sequence ID" value="AJD07524.1"/>
    <property type="molecule type" value="Genomic_DNA"/>
</dbReference>
<evidence type="ECO:0000313" key="3">
    <source>
        <dbReference type="Proteomes" id="UP000201370"/>
    </source>
</evidence>
<sequence length="237" mass="26724">MPKRKSSSKRSSSSKRRSRKSSMSKKAIKRSVLQAVLGMSETKYRQFADENVNIFHNTTTITGNAINMLQTSQGASDNQRIGDTIRAKSLNIKMQLFNKQDRPNVTYRVLILAPLTTGVTPAPTIWKGESGNKMLDNIDTGSYKIIYQKFVKWSSQTTTFSGPTTLPNYSRETSKIISINIPLKNKKLQYSTNSAVVPKSSKLNWTLYVTPYDAFGTLITDNIASYAYNARLYFKDF</sequence>
<dbReference type="RefSeq" id="YP_009116895.1">
    <property type="nucleotide sequence ID" value="NC_026258.1"/>
</dbReference>
<dbReference type="OrthoDB" id="25092at10239"/>
<dbReference type="KEGG" id="vg:22974340"/>
<dbReference type="Proteomes" id="UP000201370">
    <property type="component" value="Segment"/>
</dbReference>
<feature type="region of interest" description="Disordered" evidence="1">
    <location>
        <begin position="1"/>
        <end position="27"/>
    </location>
</feature>
<name>A0A0B4UH73_9VIRU</name>
<dbReference type="Gene3D" id="2.60.120.20">
    <property type="match status" value="1"/>
</dbReference>
<evidence type="ECO:0000313" key="2">
    <source>
        <dbReference type="EMBL" id="AJD07524.1"/>
    </source>
</evidence>
<keyword evidence="3" id="KW-1185">Reference proteome</keyword>
<accession>A0A0B4UH73</accession>
<proteinExistence type="predicted"/>
<organism evidence="2 3">
    <name type="scientific">Sewage-associated circular DNA virus-16</name>
    <dbReference type="NCBI Taxonomy" id="1592083"/>
    <lineage>
        <taxon>Viruses</taxon>
        <taxon>Monodnaviria</taxon>
        <taxon>Shotokuvirae</taxon>
        <taxon>Cressdnaviricota</taxon>
        <taxon>Arfiviricetes</taxon>
        <taxon>Saturnivirales</taxon>
        <taxon>Kanorauviridae</taxon>
        <taxon>Kaiwanvirus</taxon>
        <taxon>Kaiwanvirus sewoxi</taxon>
    </lineage>
</organism>
<dbReference type="InterPro" id="IPR029053">
    <property type="entry name" value="Viral_coat"/>
</dbReference>
<evidence type="ECO:0000256" key="1">
    <source>
        <dbReference type="SAM" id="MobiDB-lite"/>
    </source>
</evidence>